<protein>
    <submittedName>
        <fullName evidence="1">Uncharacterized protein</fullName>
    </submittedName>
</protein>
<gene>
    <name evidence="1" type="ordered locus">Mmc1_0480</name>
</gene>
<sequence length="86" mass="9184">MGMGCPNCKWPRGLPRTIRASCLPLAAGLPRQTPPWCLTILCGCVIPTGLPKPLFTHAYLKTSITSPLALATLRALYTCLGFTRGG</sequence>
<dbReference type="STRING" id="156889.Mmc1_0480"/>
<reference evidence="2" key="1">
    <citation type="journal article" date="2009" name="Appl. Environ. Microbiol.">
        <title>Complete genome sequence of the chemolithoautotrophic marine magnetotactic coccus strain MC-1.</title>
        <authorList>
            <person name="Schubbe S."/>
            <person name="Williams T.J."/>
            <person name="Xie G."/>
            <person name="Kiss H.E."/>
            <person name="Brettin T.S."/>
            <person name="Martinez D."/>
            <person name="Ross C.A."/>
            <person name="Schuler D."/>
            <person name="Cox B.L."/>
            <person name="Nealson K.H."/>
            <person name="Bazylinski D.A."/>
        </authorList>
    </citation>
    <scope>NUCLEOTIDE SEQUENCE [LARGE SCALE GENOMIC DNA]</scope>
    <source>
        <strain evidence="2">ATCC BAA-1437 / JCM 17883 / MC-1</strain>
    </source>
</reference>
<organism evidence="1 2">
    <name type="scientific">Magnetococcus marinus (strain ATCC BAA-1437 / JCM 17883 / MC-1)</name>
    <dbReference type="NCBI Taxonomy" id="156889"/>
    <lineage>
        <taxon>Bacteria</taxon>
        <taxon>Pseudomonadati</taxon>
        <taxon>Pseudomonadota</taxon>
        <taxon>Magnetococcia</taxon>
        <taxon>Magnetococcales</taxon>
        <taxon>Magnetococcaceae</taxon>
        <taxon>Magnetococcus</taxon>
    </lineage>
</organism>
<proteinExistence type="predicted"/>
<dbReference type="EMBL" id="CP000471">
    <property type="protein sequence ID" value="ABK43005.1"/>
    <property type="molecule type" value="Genomic_DNA"/>
</dbReference>
<name>A0L4W2_MAGMM</name>
<dbReference type="KEGG" id="mgm:Mmc1_0480"/>
<keyword evidence="2" id="KW-1185">Reference proteome</keyword>
<accession>A0L4W2</accession>
<dbReference type="AlphaFoldDB" id="A0L4W2"/>
<dbReference type="Proteomes" id="UP000002586">
    <property type="component" value="Chromosome"/>
</dbReference>
<reference evidence="1 2" key="2">
    <citation type="journal article" date="2012" name="Int. J. Syst. Evol. Microbiol.">
        <title>Magnetococcus marinus gen. nov., sp. nov., a marine, magnetotactic bacterium that represents a novel lineage (Magnetococcaceae fam. nov.; Magnetococcales ord. nov.) at the base of the Alphaproteobacteria.</title>
        <authorList>
            <person name="Bazylinski D.A."/>
            <person name="Williams T.J."/>
            <person name="Lefevre C.T."/>
            <person name="Berg R.J."/>
            <person name="Zhang C.L."/>
            <person name="Bowser S.S."/>
            <person name="Dean A.J."/>
            <person name="Beveridge T.J."/>
        </authorList>
    </citation>
    <scope>NUCLEOTIDE SEQUENCE [LARGE SCALE GENOMIC DNA]</scope>
    <source>
        <strain evidence="2">ATCC BAA-1437 / JCM 17883 / MC-1</strain>
    </source>
</reference>
<evidence type="ECO:0000313" key="2">
    <source>
        <dbReference type="Proteomes" id="UP000002586"/>
    </source>
</evidence>
<evidence type="ECO:0000313" key="1">
    <source>
        <dbReference type="EMBL" id="ABK43005.1"/>
    </source>
</evidence>
<dbReference type="HOGENOM" id="CLU_2494173_0_0_5"/>